<accession>A0A9D4KVQ0</accession>
<dbReference type="EMBL" id="JAIWYP010000003">
    <property type="protein sequence ID" value="KAH3846998.1"/>
    <property type="molecule type" value="Genomic_DNA"/>
</dbReference>
<dbReference type="AlphaFoldDB" id="A0A9D4KVQ0"/>
<reference evidence="2" key="2">
    <citation type="submission" date="2020-11" db="EMBL/GenBank/DDBJ databases">
        <authorList>
            <person name="McCartney M.A."/>
            <person name="Auch B."/>
            <person name="Kono T."/>
            <person name="Mallez S."/>
            <person name="Becker A."/>
            <person name="Gohl D.M."/>
            <person name="Silverstein K.A.T."/>
            <person name="Koren S."/>
            <person name="Bechman K.B."/>
            <person name="Herman A."/>
            <person name="Abrahante J.E."/>
            <person name="Garbe J."/>
        </authorList>
    </citation>
    <scope>NUCLEOTIDE SEQUENCE</scope>
    <source>
        <strain evidence="2">Duluth1</strain>
        <tissue evidence="2">Whole animal</tissue>
    </source>
</reference>
<evidence type="ECO:0000256" key="1">
    <source>
        <dbReference type="SAM" id="MobiDB-lite"/>
    </source>
</evidence>
<evidence type="ECO:0000313" key="2">
    <source>
        <dbReference type="EMBL" id="KAH3846998.1"/>
    </source>
</evidence>
<organism evidence="2 3">
    <name type="scientific">Dreissena polymorpha</name>
    <name type="common">Zebra mussel</name>
    <name type="synonym">Mytilus polymorpha</name>
    <dbReference type="NCBI Taxonomy" id="45954"/>
    <lineage>
        <taxon>Eukaryota</taxon>
        <taxon>Metazoa</taxon>
        <taxon>Spiralia</taxon>
        <taxon>Lophotrochozoa</taxon>
        <taxon>Mollusca</taxon>
        <taxon>Bivalvia</taxon>
        <taxon>Autobranchia</taxon>
        <taxon>Heteroconchia</taxon>
        <taxon>Euheterodonta</taxon>
        <taxon>Imparidentia</taxon>
        <taxon>Neoheterodontei</taxon>
        <taxon>Myida</taxon>
        <taxon>Dreissenoidea</taxon>
        <taxon>Dreissenidae</taxon>
        <taxon>Dreissena</taxon>
    </lineage>
</organism>
<gene>
    <name evidence="2" type="ORF">DPMN_089309</name>
</gene>
<feature type="compositionally biased region" description="Polar residues" evidence="1">
    <location>
        <begin position="8"/>
        <end position="17"/>
    </location>
</feature>
<name>A0A9D4KVQ0_DREPO</name>
<evidence type="ECO:0000313" key="3">
    <source>
        <dbReference type="Proteomes" id="UP000828390"/>
    </source>
</evidence>
<feature type="region of interest" description="Disordered" evidence="1">
    <location>
        <begin position="1"/>
        <end position="30"/>
    </location>
</feature>
<reference evidence="2" key="1">
    <citation type="journal article" date="2019" name="bioRxiv">
        <title>The Genome of the Zebra Mussel, Dreissena polymorpha: A Resource for Invasive Species Research.</title>
        <authorList>
            <person name="McCartney M.A."/>
            <person name="Auch B."/>
            <person name="Kono T."/>
            <person name="Mallez S."/>
            <person name="Zhang Y."/>
            <person name="Obille A."/>
            <person name="Becker A."/>
            <person name="Abrahante J.E."/>
            <person name="Garbe J."/>
            <person name="Badalamenti J.P."/>
            <person name="Herman A."/>
            <person name="Mangelson H."/>
            <person name="Liachko I."/>
            <person name="Sullivan S."/>
            <person name="Sone E.D."/>
            <person name="Koren S."/>
            <person name="Silverstein K.A.T."/>
            <person name="Beckman K.B."/>
            <person name="Gohl D.M."/>
        </authorList>
    </citation>
    <scope>NUCLEOTIDE SEQUENCE</scope>
    <source>
        <strain evidence="2">Duluth1</strain>
        <tissue evidence="2">Whole animal</tissue>
    </source>
</reference>
<dbReference type="Proteomes" id="UP000828390">
    <property type="component" value="Unassembled WGS sequence"/>
</dbReference>
<sequence>MITPVNVKPTSQRPTKTTSKDQVGRQKVFDGTLATNCEKMGLNTSERPTAVR</sequence>
<feature type="compositionally biased region" description="Basic and acidic residues" evidence="1">
    <location>
        <begin position="18"/>
        <end position="28"/>
    </location>
</feature>
<comment type="caution">
    <text evidence="2">The sequence shown here is derived from an EMBL/GenBank/DDBJ whole genome shotgun (WGS) entry which is preliminary data.</text>
</comment>
<protein>
    <submittedName>
        <fullName evidence="2">Uncharacterized protein</fullName>
    </submittedName>
</protein>
<keyword evidence="3" id="KW-1185">Reference proteome</keyword>
<proteinExistence type="predicted"/>